<dbReference type="InterPro" id="IPR000639">
    <property type="entry name" value="Epox_hydrolase-like"/>
</dbReference>
<accession>A0A3A4P337</accession>
<gene>
    <name evidence="2" type="ORF">C4520_02300</name>
</gene>
<dbReference type="Pfam" id="PF00561">
    <property type="entry name" value="Abhydrolase_1"/>
    <property type="match status" value="1"/>
</dbReference>
<organism evidence="2 3">
    <name type="scientific">Abyssobacteria bacterium (strain SURF_5)</name>
    <dbReference type="NCBI Taxonomy" id="2093360"/>
    <lineage>
        <taxon>Bacteria</taxon>
        <taxon>Pseudomonadati</taxon>
        <taxon>Candidatus Hydrogenedentota</taxon>
        <taxon>Candidatus Abyssobacteria</taxon>
    </lineage>
</organism>
<dbReference type="PANTHER" id="PTHR46438:SF11">
    <property type="entry name" value="LIPASE-RELATED"/>
    <property type="match status" value="1"/>
</dbReference>
<sequence>MQILGGKNMLKKFGIAVGILIGALVLLAAAGPLIARPLSETKLMELGVLAKDAAFVDVNGVRTHYVAKGQEDEPIIFIHGFSSSLYTWSACLDAIAQQHRVYSLDLEGFGFSEKPAIEYTVDRYADFMIGFMDALNIKSAVLCGNSMGGNISWRTALKYPDRVSKLILVDASGYPSKDSGKHKGLPFLLRLGRLPGVGERFGFFASRGQIRSSLESAYCEDSKVTDHTVDMYYYPLKTEGGMRAVLARMRGSSEDLKEWAAKIPSLTLPALIVWGENDTWIPAENAYNFHEDIAGSKLVILPGCGHLPQEEFPQEFARHVLEFHD</sequence>
<reference evidence="2 3" key="1">
    <citation type="journal article" date="2017" name="ISME J.">
        <title>Energy and carbon metabolisms in a deep terrestrial subsurface fluid microbial community.</title>
        <authorList>
            <person name="Momper L."/>
            <person name="Jungbluth S.P."/>
            <person name="Lee M.D."/>
            <person name="Amend J.P."/>
        </authorList>
    </citation>
    <scope>NUCLEOTIDE SEQUENCE [LARGE SCALE GENOMIC DNA]</scope>
    <source>
        <strain evidence="2">SURF_5</strain>
    </source>
</reference>
<dbReference type="PRINTS" id="PR00111">
    <property type="entry name" value="ABHYDROLASE"/>
</dbReference>
<evidence type="ECO:0000259" key="1">
    <source>
        <dbReference type="Pfam" id="PF00561"/>
    </source>
</evidence>
<dbReference type="AlphaFoldDB" id="A0A3A4P337"/>
<evidence type="ECO:0000313" key="3">
    <source>
        <dbReference type="Proteomes" id="UP000265882"/>
    </source>
</evidence>
<dbReference type="GO" id="GO:0016787">
    <property type="term" value="F:hydrolase activity"/>
    <property type="evidence" value="ECO:0007669"/>
    <property type="project" value="UniProtKB-KW"/>
</dbReference>
<dbReference type="PANTHER" id="PTHR46438">
    <property type="entry name" value="ALPHA/BETA-HYDROLASES SUPERFAMILY PROTEIN"/>
    <property type="match status" value="1"/>
</dbReference>
<keyword evidence="2" id="KW-0378">Hydrolase</keyword>
<dbReference type="EMBL" id="QZKU01000021">
    <property type="protein sequence ID" value="RJP25559.1"/>
    <property type="molecule type" value="Genomic_DNA"/>
</dbReference>
<dbReference type="InterPro" id="IPR000073">
    <property type="entry name" value="AB_hydrolase_1"/>
</dbReference>
<protein>
    <submittedName>
        <fullName evidence="2">Alpha/beta hydrolase</fullName>
    </submittedName>
</protein>
<dbReference type="PRINTS" id="PR00412">
    <property type="entry name" value="EPOXHYDRLASE"/>
</dbReference>
<comment type="caution">
    <text evidence="2">The sequence shown here is derived from an EMBL/GenBank/DDBJ whole genome shotgun (WGS) entry which is preliminary data.</text>
</comment>
<dbReference type="Proteomes" id="UP000265882">
    <property type="component" value="Unassembled WGS sequence"/>
</dbReference>
<dbReference type="SUPFAM" id="SSF53474">
    <property type="entry name" value="alpha/beta-Hydrolases"/>
    <property type="match status" value="1"/>
</dbReference>
<name>A0A3A4P337_ABYX5</name>
<dbReference type="Gene3D" id="3.40.50.1820">
    <property type="entry name" value="alpha/beta hydrolase"/>
    <property type="match status" value="1"/>
</dbReference>
<evidence type="ECO:0000313" key="2">
    <source>
        <dbReference type="EMBL" id="RJP25559.1"/>
    </source>
</evidence>
<feature type="domain" description="AB hydrolase-1" evidence="1">
    <location>
        <begin position="74"/>
        <end position="312"/>
    </location>
</feature>
<dbReference type="InterPro" id="IPR029058">
    <property type="entry name" value="AB_hydrolase_fold"/>
</dbReference>
<proteinExistence type="predicted"/>